<reference evidence="1 2" key="1">
    <citation type="submission" date="2011-02" db="EMBL/GenBank/DDBJ databases">
        <title>The Genome Sequence of Sphaeroforma arctica JP610.</title>
        <authorList>
            <consortium name="The Broad Institute Genome Sequencing Platform"/>
            <person name="Russ C."/>
            <person name="Cuomo C."/>
            <person name="Young S.K."/>
            <person name="Zeng Q."/>
            <person name="Gargeya S."/>
            <person name="Alvarado L."/>
            <person name="Berlin A."/>
            <person name="Chapman S.B."/>
            <person name="Chen Z."/>
            <person name="Freedman E."/>
            <person name="Gellesch M."/>
            <person name="Goldberg J."/>
            <person name="Griggs A."/>
            <person name="Gujja S."/>
            <person name="Heilman E."/>
            <person name="Heiman D."/>
            <person name="Howarth C."/>
            <person name="Mehta T."/>
            <person name="Neiman D."/>
            <person name="Pearson M."/>
            <person name="Roberts A."/>
            <person name="Saif S."/>
            <person name="Shea T."/>
            <person name="Shenoy N."/>
            <person name="Sisk P."/>
            <person name="Stolte C."/>
            <person name="Sykes S."/>
            <person name="White J."/>
            <person name="Yandava C."/>
            <person name="Burger G."/>
            <person name="Gray M.W."/>
            <person name="Holland P.W.H."/>
            <person name="King N."/>
            <person name="Lang F.B.F."/>
            <person name="Roger A.J."/>
            <person name="Ruiz-Trillo I."/>
            <person name="Haas B."/>
            <person name="Nusbaum C."/>
            <person name="Birren B."/>
        </authorList>
    </citation>
    <scope>NUCLEOTIDE SEQUENCE [LARGE SCALE GENOMIC DNA]</scope>
    <source>
        <strain evidence="1 2">JP610</strain>
    </source>
</reference>
<accession>A0A0L0FLS4</accession>
<name>A0A0L0FLS4_9EUKA</name>
<gene>
    <name evidence="1" type="ORF">SARC_09839</name>
</gene>
<dbReference type="EMBL" id="KQ242655">
    <property type="protein sequence ID" value="KNC77705.1"/>
    <property type="molecule type" value="Genomic_DNA"/>
</dbReference>
<organism evidence="1 2">
    <name type="scientific">Sphaeroforma arctica JP610</name>
    <dbReference type="NCBI Taxonomy" id="667725"/>
    <lineage>
        <taxon>Eukaryota</taxon>
        <taxon>Ichthyosporea</taxon>
        <taxon>Ichthyophonida</taxon>
        <taxon>Sphaeroforma</taxon>
    </lineage>
</organism>
<protein>
    <submittedName>
        <fullName evidence="1">Uncharacterized protein</fullName>
    </submittedName>
</protein>
<evidence type="ECO:0000313" key="1">
    <source>
        <dbReference type="EMBL" id="KNC77705.1"/>
    </source>
</evidence>
<evidence type="ECO:0000313" key="2">
    <source>
        <dbReference type="Proteomes" id="UP000054560"/>
    </source>
</evidence>
<dbReference type="Proteomes" id="UP000054560">
    <property type="component" value="Unassembled WGS sequence"/>
</dbReference>
<sequence length="144" mass="16215">MYEDINCESQQKFAWHPDYDNQFVALDQDLVITDHCVMLLDGSLDFTGERQAVLGDDSTDLGDCSASNAIWETIDVDAYIKQEVVLIKDDVSGKCLQASNQQYAGNQQTPDKYSLYDCEPANPYQHFVLRVDCNVSPSGYQVDE</sequence>
<dbReference type="RefSeq" id="XP_014151607.1">
    <property type="nucleotide sequence ID" value="XM_014296132.1"/>
</dbReference>
<proteinExistence type="predicted"/>
<keyword evidence="2" id="KW-1185">Reference proteome</keyword>
<dbReference type="GeneID" id="25910343"/>
<dbReference type="AlphaFoldDB" id="A0A0L0FLS4"/>